<dbReference type="SMART" id="SM00849">
    <property type="entry name" value="Lactamase_B"/>
    <property type="match status" value="1"/>
</dbReference>
<gene>
    <name evidence="6" type="ORF">HQN59_20755</name>
</gene>
<evidence type="ECO:0000256" key="2">
    <source>
        <dbReference type="ARBA" id="ARBA00022723"/>
    </source>
</evidence>
<dbReference type="PANTHER" id="PTHR46233">
    <property type="entry name" value="HYDROXYACYLGLUTATHIONE HYDROLASE GLOC"/>
    <property type="match status" value="1"/>
</dbReference>
<dbReference type="RefSeq" id="WP_176071029.1">
    <property type="nucleotide sequence ID" value="NZ_JABWMJ010000011.1"/>
</dbReference>
<reference evidence="6 7" key="1">
    <citation type="submission" date="2020-06" db="EMBL/GenBank/DDBJ databases">
        <title>Schlegella sp. ID0723 isolated from air conditioner.</title>
        <authorList>
            <person name="Kim D.Y."/>
            <person name="Kim D.-U."/>
        </authorList>
    </citation>
    <scope>NUCLEOTIDE SEQUENCE [LARGE SCALE GENOMIC DNA]</scope>
    <source>
        <strain evidence="6 7">ID0723</strain>
    </source>
</reference>
<dbReference type="AlphaFoldDB" id="A0A7Y6TYH0"/>
<dbReference type="EMBL" id="JABWMJ010000011">
    <property type="protein sequence ID" value="NUZ08194.1"/>
    <property type="molecule type" value="Genomic_DNA"/>
</dbReference>
<evidence type="ECO:0000259" key="5">
    <source>
        <dbReference type="SMART" id="SM00849"/>
    </source>
</evidence>
<evidence type="ECO:0000256" key="3">
    <source>
        <dbReference type="ARBA" id="ARBA00022801"/>
    </source>
</evidence>
<keyword evidence="3 6" id="KW-0378">Hydrolase</keyword>
<comment type="cofactor">
    <cofactor evidence="1">
        <name>Zn(2+)</name>
        <dbReference type="ChEBI" id="CHEBI:29105"/>
    </cofactor>
</comment>
<keyword evidence="2" id="KW-0479">Metal-binding</keyword>
<accession>A0A7Y6TYH0</accession>
<dbReference type="GO" id="GO:0016787">
    <property type="term" value="F:hydrolase activity"/>
    <property type="evidence" value="ECO:0007669"/>
    <property type="project" value="UniProtKB-KW"/>
</dbReference>
<protein>
    <submittedName>
        <fullName evidence="6">MBL fold metallo-hydrolase</fullName>
    </submittedName>
</protein>
<dbReference type="GO" id="GO:0046872">
    <property type="term" value="F:metal ion binding"/>
    <property type="evidence" value="ECO:0007669"/>
    <property type="project" value="UniProtKB-KW"/>
</dbReference>
<evidence type="ECO:0000256" key="1">
    <source>
        <dbReference type="ARBA" id="ARBA00001947"/>
    </source>
</evidence>
<dbReference type="SUPFAM" id="SSF56281">
    <property type="entry name" value="Metallo-hydrolase/oxidoreductase"/>
    <property type="match status" value="1"/>
</dbReference>
<dbReference type="Gene3D" id="3.60.15.10">
    <property type="entry name" value="Ribonuclease Z/Hydroxyacylglutathione hydrolase-like"/>
    <property type="match status" value="1"/>
</dbReference>
<evidence type="ECO:0000313" key="7">
    <source>
        <dbReference type="Proteomes" id="UP000529637"/>
    </source>
</evidence>
<feature type="domain" description="Metallo-beta-lactamase" evidence="5">
    <location>
        <begin position="23"/>
        <end position="201"/>
    </location>
</feature>
<dbReference type="InterPro" id="IPR036866">
    <property type="entry name" value="RibonucZ/Hydroxyglut_hydro"/>
</dbReference>
<evidence type="ECO:0000313" key="6">
    <source>
        <dbReference type="EMBL" id="NUZ08194.1"/>
    </source>
</evidence>
<evidence type="ECO:0000256" key="4">
    <source>
        <dbReference type="ARBA" id="ARBA00022833"/>
    </source>
</evidence>
<proteinExistence type="predicted"/>
<keyword evidence="4" id="KW-0862">Zinc</keyword>
<dbReference type="PANTHER" id="PTHR46233:SF3">
    <property type="entry name" value="HYDROXYACYLGLUTATHIONE HYDROLASE GLOC"/>
    <property type="match status" value="1"/>
</dbReference>
<dbReference type="InterPro" id="IPR051453">
    <property type="entry name" value="MBL_Glyoxalase_II"/>
</dbReference>
<name>A0A7Y6TYH0_9BURK</name>
<keyword evidence="7" id="KW-1185">Reference proteome</keyword>
<sequence length="231" mass="24484">MSAAPVLLDEATRVWRVTAGVFASNCYLVGLGGGARCAVVDPGLGTAAILDAIDALGLEPAAVLCTHGHFDHVGSAAVIQREHGCPVYLPADDVATMRSSNFLLMAFKIDARIELPEVTVVARAQPLVDVGGETFTFHLVPGHTPGSCIVRSGTRLFTGDTLYARGVGLSKLPGERPVELRRSLAAIWDLFPADAQVYPGHGDSASLGWIRDNNTALQRFLQAADETSHKQ</sequence>
<dbReference type="CDD" id="cd06262">
    <property type="entry name" value="metallo-hydrolase-like_MBL-fold"/>
    <property type="match status" value="1"/>
</dbReference>
<dbReference type="Proteomes" id="UP000529637">
    <property type="component" value="Unassembled WGS sequence"/>
</dbReference>
<dbReference type="Pfam" id="PF00753">
    <property type="entry name" value="Lactamase_B"/>
    <property type="match status" value="1"/>
</dbReference>
<comment type="caution">
    <text evidence="6">The sequence shown here is derived from an EMBL/GenBank/DDBJ whole genome shotgun (WGS) entry which is preliminary data.</text>
</comment>
<dbReference type="InterPro" id="IPR001279">
    <property type="entry name" value="Metallo-B-lactamas"/>
</dbReference>
<organism evidence="6 7">
    <name type="scientific">Piscinibacter koreensis</name>
    <dbReference type="NCBI Taxonomy" id="2742824"/>
    <lineage>
        <taxon>Bacteria</taxon>
        <taxon>Pseudomonadati</taxon>
        <taxon>Pseudomonadota</taxon>
        <taxon>Betaproteobacteria</taxon>
        <taxon>Burkholderiales</taxon>
        <taxon>Sphaerotilaceae</taxon>
        <taxon>Piscinibacter</taxon>
    </lineage>
</organism>